<protein>
    <submittedName>
        <fullName evidence="2">Uncharacterized protein</fullName>
    </submittedName>
</protein>
<feature type="transmembrane region" description="Helical" evidence="1">
    <location>
        <begin position="70"/>
        <end position="91"/>
    </location>
</feature>
<dbReference type="KEGG" id="kbs:EPA93_04075"/>
<reference evidence="2 3" key="1">
    <citation type="submission" date="2019-01" db="EMBL/GenBank/DDBJ databases">
        <title>Ktedonosporobacter rubrisoli SCAWS-G2.</title>
        <authorList>
            <person name="Huang Y."/>
            <person name="Yan B."/>
        </authorList>
    </citation>
    <scope>NUCLEOTIDE SEQUENCE [LARGE SCALE GENOMIC DNA]</scope>
    <source>
        <strain evidence="2 3">SCAWS-G2</strain>
    </source>
</reference>
<keyword evidence="3" id="KW-1185">Reference proteome</keyword>
<organism evidence="2 3">
    <name type="scientific">Ktedonosporobacter rubrisoli</name>
    <dbReference type="NCBI Taxonomy" id="2509675"/>
    <lineage>
        <taxon>Bacteria</taxon>
        <taxon>Bacillati</taxon>
        <taxon>Chloroflexota</taxon>
        <taxon>Ktedonobacteria</taxon>
        <taxon>Ktedonobacterales</taxon>
        <taxon>Ktedonosporobacteraceae</taxon>
        <taxon>Ktedonosporobacter</taxon>
    </lineage>
</organism>
<dbReference type="AlphaFoldDB" id="A0A4P6JJC9"/>
<feature type="transmembrane region" description="Helical" evidence="1">
    <location>
        <begin position="46"/>
        <end position="63"/>
    </location>
</feature>
<evidence type="ECO:0000313" key="2">
    <source>
        <dbReference type="EMBL" id="QBD75214.1"/>
    </source>
</evidence>
<evidence type="ECO:0000256" key="1">
    <source>
        <dbReference type="SAM" id="Phobius"/>
    </source>
</evidence>
<gene>
    <name evidence="2" type="ORF">EPA93_04075</name>
</gene>
<evidence type="ECO:0000313" key="3">
    <source>
        <dbReference type="Proteomes" id="UP000290365"/>
    </source>
</evidence>
<dbReference type="Proteomes" id="UP000290365">
    <property type="component" value="Chromosome"/>
</dbReference>
<proteinExistence type="predicted"/>
<feature type="transmembrane region" description="Helical" evidence="1">
    <location>
        <begin position="16"/>
        <end position="40"/>
    </location>
</feature>
<keyword evidence="1" id="KW-1133">Transmembrane helix</keyword>
<dbReference type="OrthoDB" id="5241540at2"/>
<keyword evidence="1" id="KW-0812">Transmembrane</keyword>
<dbReference type="EMBL" id="CP035758">
    <property type="protein sequence ID" value="QBD75214.1"/>
    <property type="molecule type" value="Genomic_DNA"/>
</dbReference>
<name>A0A4P6JJC9_KTERU</name>
<dbReference type="RefSeq" id="WP_129885813.1">
    <property type="nucleotide sequence ID" value="NZ_CP035758.1"/>
</dbReference>
<keyword evidence="1" id="KW-0472">Membrane</keyword>
<feature type="transmembrane region" description="Helical" evidence="1">
    <location>
        <begin position="111"/>
        <end position="132"/>
    </location>
</feature>
<sequence>MQQENTQLARKRILQYLIWFHFAINVLHTVTHIGAGVMHIPLFQTVYAVGVIMLAPFIALIWLPRSLRQAAGILVCILIASFIFGFLNHLLLPGADLVSSVTGMWALPFQLSAYLVLLTEIAGIGLCFWIIIVSRPNQLRSSAPGRKKQA</sequence>
<accession>A0A4P6JJC9</accession>